<dbReference type="AlphaFoldDB" id="A0A0B8QGE4"/>
<dbReference type="Pfam" id="PF13561">
    <property type="entry name" value="adh_short_C2"/>
    <property type="match status" value="1"/>
</dbReference>
<dbReference type="Gene3D" id="3.40.50.720">
    <property type="entry name" value="NAD(P)-binding Rossmann-like Domain"/>
    <property type="match status" value="1"/>
</dbReference>
<dbReference type="SUPFAM" id="SSF51735">
    <property type="entry name" value="NAD(P)-binding Rossmann-fold domains"/>
    <property type="match status" value="1"/>
</dbReference>
<dbReference type="InterPro" id="IPR002347">
    <property type="entry name" value="SDR_fam"/>
</dbReference>
<gene>
    <name evidence="3" type="ORF">JCM19241_450</name>
</gene>
<dbReference type="PRINTS" id="PR00081">
    <property type="entry name" value="GDHRDH"/>
</dbReference>
<dbReference type="EC" id="1.1.1.100" evidence="3"/>
<dbReference type="PANTHER" id="PTHR43639:SF1">
    <property type="entry name" value="SHORT-CHAIN DEHYDROGENASE_REDUCTASE FAMILY PROTEIN"/>
    <property type="match status" value="1"/>
</dbReference>
<dbReference type="GO" id="GO:0004316">
    <property type="term" value="F:3-oxoacyl-[acyl-carrier-protein] reductase (NADPH) activity"/>
    <property type="evidence" value="ECO:0007669"/>
    <property type="project" value="UniProtKB-EC"/>
</dbReference>
<organism evidence="3 4">
    <name type="scientific">Vibrio ishigakensis</name>
    <dbReference type="NCBI Taxonomy" id="1481914"/>
    <lineage>
        <taxon>Bacteria</taxon>
        <taxon>Pseudomonadati</taxon>
        <taxon>Pseudomonadota</taxon>
        <taxon>Gammaproteobacteria</taxon>
        <taxon>Vibrionales</taxon>
        <taxon>Vibrionaceae</taxon>
        <taxon>Vibrio</taxon>
    </lineage>
</organism>
<dbReference type="InterPro" id="IPR036291">
    <property type="entry name" value="NAD(P)-bd_dom_sf"/>
</dbReference>
<keyword evidence="2 3" id="KW-0560">Oxidoreductase</keyword>
<evidence type="ECO:0000256" key="1">
    <source>
        <dbReference type="ARBA" id="ARBA00006484"/>
    </source>
</evidence>
<accession>A0A0B8QGE4</accession>
<dbReference type="Proteomes" id="UP000031666">
    <property type="component" value="Unassembled WGS sequence"/>
</dbReference>
<dbReference type="InterPro" id="IPR020904">
    <property type="entry name" value="Sc_DH/Rdtase_CS"/>
</dbReference>
<dbReference type="STRING" id="1481914.JCM19241_450"/>
<reference evidence="3 4" key="1">
    <citation type="submission" date="2015-01" db="EMBL/GenBank/DDBJ databases">
        <title>Vibrio sp. C94 JCM 19241 whole genome shotgun sequence.</title>
        <authorList>
            <person name="Sawabe T."/>
            <person name="Meirelles P."/>
            <person name="Feng G."/>
            <person name="Sayaka M."/>
            <person name="Hattori M."/>
            <person name="Ohkuma M."/>
        </authorList>
    </citation>
    <scope>NUCLEOTIDE SEQUENCE [LARGE SCALE GENOMIC DNA]</scope>
    <source>
        <strain evidence="4">JCM 19241</strain>
    </source>
</reference>
<comment type="caution">
    <text evidence="3">The sequence shown here is derived from an EMBL/GenBank/DDBJ whole genome shotgun (WGS) entry which is preliminary data.</text>
</comment>
<dbReference type="EMBL" id="BBSC01000005">
    <property type="protein sequence ID" value="GAM76152.1"/>
    <property type="molecule type" value="Genomic_DNA"/>
</dbReference>
<evidence type="ECO:0000256" key="2">
    <source>
        <dbReference type="ARBA" id="ARBA00023002"/>
    </source>
</evidence>
<dbReference type="PANTHER" id="PTHR43639">
    <property type="entry name" value="OXIDOREDUCTASE, SHORT-CHAIN DEHYDROGENASE/REDUCTASE FAMILY (AFU_ORTHOLOGUE AFUA_5G02870)"/>
    <property type="match status" value="1"/>
</dbReference>
<proteinExistence type="inferred from homology"/>
<evidence type="ECO:0000313" key="4">
    <source>
        <dbReference type="Proteomes" id="UP000031666"/>
    </source>
</evidence>
<protein>
    <submittedName>
        <fullName evidence="3">3-oxoacyl-(Acyl-carrier protein) reductase</fullName>
        <ecNumber evidence="3">1.1.1.100</ecNumber>
    </submittedName>
</protein>
<dbReference type="CDD" id="cd05233">
    <property type="entry name" value="SDR_c"/>
    <property type="match status" value="1"/>
</dbReference>
<evidence type="ECO:0000313" key="3">
    <source>
        <dbReference type="EMBL" id="GAM76152.1"/>
    </source>
</evidence>
<sequence length="220" mass="23519">MFFTHRGSEAGKANASALLEELNGEGHKAVCVDITDHKAYELTLREVIEADQAIDLVINCAGTTQFVAPSDLDGLSEELVDRIFQVNVRAAITTVRLLEPHLQLSDNHPCIINISSIAAKTAIGSNIAYCASKAAMDSLTMSLARSLGPKIRVLSVSPGLADTDFVKGVDTSWRDEQLDKTPLKSLVSPEQVAEAVLSAKEHLLFTTGAVIPVDGGRPLN</sequence>
<dbReference type="PROSITE" id="PS00061">
    <property type="entry name" value="ADH_SHORT"/>
    <property type="match status" value="1"/>
</dbReference>
<dbReference type="PRINTS" id="PR00080">
    <property type="entry name" value="SDRFAMILY"/>
</dbReference>
<comment type="similarity">
    <text evidence="1">Belongs to the short-chain dehydrogenases/reductases (SDR) family.</text>
</comment>
<name>A0A0B8QGE4_9VIBR</name>
<reference evidence="3 4" key="2">
    <citation type="submission" date="2015-01" db="EMBL/GenBank/DDBJ databases">
        <authorList>
            <consortium name="NBRP consortium"/>
            <person name="Sawabe T."/>
            <person name="Meirelles P."/>
            <person name="Feng G."/>
            <person name="Sayaka M."/>
            <person name="Hattori M."/>
            <person name="Ohkuma M."/>
        </authorList>
    </citation>
    <scope>NUCLEOTIDE SEQUENCE [LARGE SCALE GENOMIC DNA]</scope>
    <source>
        <strain evidence="4">JCM 19241</strain>
    </source>
</reference>